<comment type="pathway">
    <text evidence="1">Amino-acid biosynthesis; L-isoleucine biosynthesis; 2-oxobutanoate from pyruvate: step 1/3.</text>
</comment>
<evidence type="ECO:0000256" key="1">
    <source>
        <dbReference type="ARBA" id="ARBA00004743"/>
    </source>
</evidence>
<dbReference type="Proteomes" id="UP001224775">
    <property type="component" value="Unassembled WGS sequence"/>
</dbReference>
<dbReference type="InterPro" id="IPR054691">
    <property type="entry name" value="LeuA/HCS_post-cat"/>
</dbReference>
<dbReference type="SUPFAM" id="SSF51569">
    <property type="entry name" value="Aldolase"/>
    <property type="match status" value="1"/>
</dbReference>
<keyword evidence="4 6" id="KW-0808">Transferase</keyword>
<evidence type="ECO:0000256" key="5">
    <source>
        <dbReference type="ARBA" id="ARBA00034330"/>
    </source>
</evidence>
<proteinExistence type="inferred from homology"/>
<evidence type="ECO:0000256" key="2">
    <source>
        <dbReference type="ARBA" id="ARBA00012973"/>
    </source>
</evidence>
<dbReference type="PROSITE" id="PS50991">
    <property type="entry name" value="PYR_CT"/>
    <property type="match status" value="1"/>
</dbReference>
<dbReference type="EC" id="2.3.3.21" evidence="5"/>
<keyword evidence="10" id="KW-0012">Acyltransferase</keyword>
<dbReference type="InterPro" id="IPR005675">
    <property type="entry name" value="Citramal_synthase"/>
</dbReference>
<dbReference type="Pfam" id="PF22617">
    <property type="entry name" value="HCS_D2"/>
    <property type="match status" value="1"/>
</dbReference>
<organism evidence="10 11">
    <name type="scientific">Skeletonema marinoi</name>
    <dbReference type="NCBI Taxonomy" id="267567"/>
    <lineage>
        <taxon>Eukaryota</taxon>
        <taxon>Sar</taxon>
        <taxon>Stramenopiles</taxon>
        <taxon>Ochrophyta</taxon>
        <taxon>Bacillariophyta</taxon>
        <taxon>Coscinodiscophyceae</taxon>
        <taxon>Thalassiosirophycidae</taxon>
        <taxon>Thalassiosirales</taxon>
        <taxon>Skeletonemataceae</taxon>
        <taxon>Skeletonema</taxon>
        <taxon>Skeletonema marinoi-dohrnii complex</taxon>
    </lineage>
</organism>
<dbReference type="PROSITE" id="PS00815">
    <property type="entry name" value="AIPM_HOMOCIT_SYNTH_1"/>
    <property type="match status" value="1"/>
</dbReference>
<evidence type="ECO:0000256" key="3">
    <source>
        <dbReference type="ARBA" id="ARBA00022325"/>
    </source>
</evidence>
<feature type="region of interest" description="Disordered" evidence="7">
    <location>
        <begin position="41"/>
        <end position="68"/>
    </location>
</feature>
<evidence type="ECO:0000313" key="10">
    <source>
        <dbReference type="EMBL" id="KAK1736410.1"/>
    </source>
</evidence>
<feature type="compositionally biased region" description="Polar residues" evidence="7">
    <location>
        <begin position="57"/>
        <end position="66"/>
    </location>
</feature>
<evidence type="ECO:0000256" key="4">
    <source>
        <dbReference type="ARBA" id="ARBA00022679"/>
    </source>
</evidence>
<feature type="compositionally biased region" description="Polar residues" evidence="7">
    <location>
        <begin position="108"/>
        <end position="119"/>
    </location>
</feature>
<dbReference type="InterPro" id="IPR036230">
    <property type="entry name" value="LeuA_allosteric_dom_sf"/>
</dbReference>
<name>A0AAD9D872_9STRA</name>
<dbReference type="Pfam" id="PF00682">
    <property type="entry name" value="HMGL-like"/>
    <property type="match status" value="2"/>
</dbReference>
<evidence type="ECO:0000256" key="6">
    <source>
        <dbReference type="RuleBase" id="RU003523"/>
    </source>
</evidence>
<comment type="similarity">
    <text evidence="6">Belongs to the alpha-IPM synthase/homocitrate synthase family.</text>
</comment>
<dbReference type="PROSITE" id="PS00816">
    <property type="entry name" value="AIPM_HOMOCIT_SYNTH_2"/>
    <property type="match status" value="1"/>
</dbReference>
<feature type="region of interest" description="Disordered" evidence="7">
    <location>
        <begin position="108"/>
        <end position="135"/>
    </location>
</feature>
<dbReference type="EC" id="2.3.3.13" evidence="2"/>
<dbReference type="GO" id="GO:0003852">
    <property type="term" value="F:2-isopropylmalate synthase activity"/>
    <property type="evidence" value="ECO:0007669"/>
    <property type="project" value="UniProtKB-EC"/>
</dbReference>
<dbReference type="Gene3D" id="3.20.20.70">
    <property type="entry name" value="Aldolase class I"/>
    <property type="match status" value="2"/>
</dbReference>
<dbReference type="Gene3D" id="1.10.238.260">
    <property type="match status" value="1"/>
</dbReference>
<dbReference type="PANTHER" id="PTHR43538:SF1">
    <property type="entry name" value="(R)-CITRAMALATE SYNTHASE"/>
    <property type="match status" value="1"/>
</dbReference>
<reference evidence="10" key="1">
    <citation type="submission" date="2023-06" db="EMBL/GenBank/DDBJ databases">
        <title>Survivors Of The Sea: Transcriptome response of Skeletonema marinoi to long-term dormancy.</title>
        <authorList>
            <person name="Pinder M.I.M."/>
            <person name="Kourtchenko O."/>
            <person name="Robertson E.K."/>
            <person name="Larsson T."/>
            <person name="Maumus F."/>
            <person name="Osuna-Cruz C.M."/>
            <person name="Vancaester E."/>
            <person name="Stenow R."/>
            <person name="Vandepoele K."/>
            <person name="Ploug H."/>
            <person name="Bruchert V."/>
            <person name="Godhe A."/>
            <person name="Topel M."/>
        </authorList>
    </citation>
    <scope>NUCLEOTIDE SEQUENCE</scope>
    <source>
        <strain evidence="10">R05AC</strain>
    </source>
</reference>
<comment type="caution">
    <text evidence="10">The sequence shown here is derived from an EMBL/GenBank/DDBJ whole genome shotgun (WGS) entry which is preliminary data.</text>
</comment>
<dbReference type="PANTHER" id="PTHR43538">
    <property type="entry name" value="ALPHA-IPM SYNTHASE/HOMOCITRATE SYNTHASE"/>
    <property type="match status" value="1"/>
</dbReference>
<evidence type="ECO:0000313" key="11">
    <source>
        <dbReference type="Proteomes" id="UP001224775"/>
    </source>
</evidence>
<dbReference type="GO" id="GO:0019752">
    <property type="term" value="P:carboxylic acid metabolic process"/>
    <property type="evidence" value="ECO:0007669"/>
    <property type="project" value="InterPro"/>
</dbReference>
<dbReference type="InterPro" id="IPR002034">
    <property type="entry name" value="AIPM/Hcit_synth_CS"/>
</dbReference>
<dbReference type="EMBL" id="JATAAI010000029">
    <property type="protein sequence ID" value="KAK1736410.1"/>
    <property type="molecule type" value="Genomic_DNA"/>
</dbReference>
<keyword evidence="11" id="KW-1185">Reference proteome</keyword>
<gene>
    <name evidence="10" type="ORF">QTG54_013010</name>
</gene>
<keyword evidence="8" id="KW-0732">Signal</keyword>
<dbReference type="GO" id="GO:0043714">
    <property type="term" value="F:(R)-citramalate synthase activity"/>
    <property type="evidence" value="ECO:0007669"/>
    <property type="project" value="UniProtKB-EC"/>
</dbReference>
<dbReference type="InterPro" id="IPR000891">
    <property type="entry name" value="PYR_CT"/>
</dbReference>
<sequence length="599" mass="65135">MISQVQAKAVIATAILLCGSAHVESFIQPDTSTGAIRTRTATITSSSSLHEQRPDNEATTETSPSVISGGATADELAWQENNPFTTAPDDTSSAAAATADWIKQDFESQSSTASFPSANQEDDQKSQLLDNGPIRGPTNVIVYDTTLRDGTQMESISVSCADKLKISQRLSAFNVDYIEAGWPGSNPKDEEFFHRAQTELDAKTKSKLVAFGSTRRKRIQAKDDAQIQKLVECGAPTVFSYLTIYEEYTLKCCDAAVKAGAKVLVMCDTNGGSMPWEVDEITKETVEKFGNLATIGIHCHNDCGLAVANSLTAAKAGVGLIQGTINGIGERTGNADLCSIVPSLALHISSKMTCNDNLDEITSLSRYLDETLNRTPDRGAPFVGNSAFAHKGGLHVAALERSPDSYQHVDPSKVGNKLRVLISELSGRQNILGKMKKLDMDIDEKTRMNDLYVELMILHSTQHYCLPFRVLDYTAQVYDTDVDSASRVMSKMENDKTTNGGTVTKTNLARATVNVRVLDDPNHEEDEFLDRLEVAEDPAAATAAATRVMIEFKDIKTDRQWTTVSVDRNIISASLNALVDGFEYALKDVVAGCVIEDFE</sequence>
<feature type="signal peptide" evidence="8">
    <location>
        <begin position="1"/>
        <end position="25"/>
    </location>
</feature>
<accession>A0AAD9D872</accession>
<feature type="domain" description="Pyruvate carboxyltransferase" evidence="9">
    <location>
        <begin position="247"/>
        <end position="362"/>
    </location>
</feature>
<dbReference type="InterPro" id="IPR013785">
    <property type="entry name" value="Aldolase_TIM"/>
</dbReference>
<feature type="chain" id="PRO_5041980941" description="(R)-citramalate synthase" evidence="8">
    <location>
        <begin position="26"/>
        <end position="599"/>
    </location>
</feature>
<evidence type="ECO:0000256" key="7">
    <source>
        <dbReference type="SAM" id="MobiDB-lite"/>
    </source>
</evidence>
<protein>
    <recommendedName>
        <fullName evidence="3">(R)-citramalate synthase</fullName>
        <ecNumber evidence="2">2.3.3.13</ecNumber>
        <ecNumber evidence="5">2.3.3.21</ecNumber>
    </recommendedName>
</protein>
<evidence type="ECO:0000259" key="9">
    <source>
        <dbReference type="PROSITE" id="PS50991"/>
    </source>
</evidence>
<evidence type="ECO:0000256" key="8">
    <source>
        <dbReference type="SAM" id="SignalP"/>
    </source>
</evidence>
<dbReference type="Gene3D" id="3.30.160.270">
    <property type="match status" value="1"/>
</dbReference>
<dbReference type="AlphaFoldDB" id="A0AAD9D872"/>